<feature type="coiled-coil region" evidence="1">
    <location>
        <begin position="13"/>
        <end position="65"/>
    </location>
</feature>
<gene>
    <name evidence="2" type="ORF">H4F90_03580</name>
</gene>
<dbReference type="AlphaFoldDB" id="A0A839HPW9"/>
<dbReference type="EMBL" id="JACIVI010000001">
    <property type="protein sequence ID" value="MBB1161061.1"/>
    <property type="molecule type" value="Genomic_DNA"/>
</dbReference>
<accession>A0A839HPW9</accession>
<evidence type="ECO:0000313" key="3">
    <source>
        <dbReference type="Proteomes" id="UP000586093"/>
    </source>
</evidence>
<keyword evidence="1" id="KW-0175">Coiled coil</keyword>
<comment type="caution">
    <text evidence="2">The sequence shown here is derived from an EMBL/GenBank/DDBJ whole genome shotgun (WGS) entry which is preliminary data.</text>
</comment>
<keyword evidence="3" id="KW-1185">Reference proteome</keyword>
<organism evidence="2 3">
    <name type="scientific">Aquariibacter albus</name>
    <dbReference type="NCBI Taxonomy" id="2759899"/>
    <lineage>
        <taxon>Bacteria</taxon>
        <taxon>Pseudomonadati</taxon>
        <taxon>Pseudomonadota</taxon>
        <taxon>Betaproteobacteria</taxon>
        <taxon>Burkholderiales</taxon>
        <taxon>Sphaerotilaceae</taxon>
        <taxon>Aquariibacter</taxon>
    </lineage>
</organism>
<proteinExistence type="predicted"/>
<dbReference type="RefSeq" id="WP_182661536.1">
    <property type="nucleotide sequence ID" value="NZ_JACIVI010000001.1"/>
</dbReference>
<name>A0A839HPW9_9BURK</name>
<evidence type="ECO:0000256" key="1">
    <source>
        <dbReference type="SAM" id="Coils"/>
    </source>
</evidence>
<sequence length="217" mass="23241">MADASDVITSQHIESLQAVLKHADKALKLLETKAKRKVEYFVDALDRLEKERKALEGRIEKLKAGVAKLPRSTPAFTNLVKEVSAYAKSAEAESKQEEIRSYYFGKSKVGSSSALESKIKSVLPDKCKGNASQALNDVVAGEDSTKDASAAGSGVRHASSGKAGVSSCTLFCTYEEANKGLETLVTIVGVGSHQGSKSYQIHWSSISKLKVGSVFDL</sequence>
<dbReference type="Proteomes" id="UP000586093">
    <property type="component" value="Unassembled WGS sequence"/>
</dbReference>
<protein>
    <submittedName>
        <fullName evidence="2">Uncharacterized protein</fullName>
    </submittedName>
</protein>
<evidence type="ECO:0000313" key="2">
    <source>
        <dbReference type="EMBL" id="MBB1161061.1"/>
    </source>
</evidence>
<reference evidence="2 3" key="1">
    <citation type="submission" date="2020-08" db="EMBL/GenBank/DDBJ databases">
        <title>Aquariorum lacteus gen. nov., sp. nov., a new member of the family Comamonadaceae, isolated from freshwater aquarium.</title>
        <authorList>
            <person name="Chun S.-J."/>
        </authorList>
    </citation>
    <scope>NUCLEOTIDE SEQUENCE [LARGE SCALE GENOMIC DNA]</scope>
    <source>
        <strain evidence="2 3">SJAQ100</strain>
    </source>
</reference>